<evidence type="ECO:0000256" key="1">
    <source>
        <dbReference type="SAM" id="Phobius"/>
    </source>
</evidence>
<feature type="transmembrane region" description="Helical" evidence="1">
    <location>
        <begin position="235"/>
        <end position="266"/>
    </location>
</feature>
<name>A0A3B1BNL5_9ZZZZ</name>
<reference evidence="2" key="1">
    <citation type="submission" date="2018-06" db="EMBL/GenBank/DDBJ databases">
        <authorList>
            <person name="Zhirakovskaya E."/>
        </authorList>
    </citation>
    <scope>NUCLEOTIDE SEQUENCE</scope>
</reference>
<feature type="transmembrane region" description="Helical" evidence="1">
    <location>
        <begin position="34"/>
        <end position="52"/>
    </location>
</feature>
<gene>
    <name evidence="2" type="ORF">MNBD_NITROSPINAE01-174</name>
</gene>
<feature type="transmembrane region" description="Helical" evidence="1">
    <location>
        <begin position="165"/>
        <end position="190"/>
    </location>
</feature>
<feature type="transmembrane region" description="Helical" evidence="1">
    <location>
        <begin position="368"/>
        <end position="390"/>
    </location>
</feature>
<dbReference type="AlphaFoldDB" id="A0A3B1BNL5"/>
<sequence>MKFIWIVIILIAIGYLGGKLVFSKEKLPKIIRDFFLTGWEFILVGVALGPIGLDFISATRLEQLNPFIALGLGWTGLIFGTQLRRDDLLKVDPAIISLTLFQAAFVGSALFALFFTVLSFHPWFAWSEVITASCVIAAAGAVSSPTALSLMASEIHVTMKSAARTLMIVSTLDVAPILLVIGFLFCFFPATEFGVFSPWHGVLYTFYSIVMALALALMFRFFGREKLSYEEDLTVFIGFLIFVAGIAFYLGLSPLFLSLLTGIVLGNILKPDDRVFTMMYATEKPFYVIMLLLTGILISETSLPAFIAAIVIVAVRLWLKVFSVNKAVKYLGIQNIATKEAGLGLTAQGALSIAIGLNYTLVYPGKEAQVAFTIIIIATVINEIIAPFLIRRSLGRETG</sequence>
<keyword evidence="1" id="KW-0472">Membrane</keyword>
<keyword evidence="1" id="KW-1133">Transmembrane helix</keyword>
<keyword evidence="1" id="KW-0812">Transmembrane</keyword>
<organism evidence="2">
    <name type="scientific">hydrothermal vent metagenome</name>
    <dbReference type="NCBI Taxonomy" id="652676"/>
    <lineage>
        <taxon>unclassified sequences</taxon>
        <taxon>metagenomes</taxon>
        <taxon>ecological metagenomes</taxon>
    </lineage>
</organism>
<dbReference type="Gene3D" id="1.20.1530.20">
    <property type="match status" value="1"/>
</dbReference>
<protein>
    <recommendedName>
        <fullName evidence="3">Cation/H+ exchanger domain-containing protein</fullName>
    </recommendedName>
</protein>
<evidence type="ECO:0000313" key="2">
    <source>
        <dbReference type="EMBL" id="VAX19539.1"/>
    </source>
</evidence>
<feature type="transmembrane region" description="Helical" evidence="1">
    <location>
        <begin position="202"/>
        <end position="223"/>
    </location>
</feature>
<feature type="transmembrane region" description="Helical" evidence="1">
    <location>
        <begin position="64"/>
        <end position="83"/>
    </location>
</feature>
<feature type="transmembrane region" description="Helical" evidence="1">
    <location>
        <begin position="130"/>
        <end position="153"/>
    </location>
</feature>
<feature type="transmembrane region" description="Helical" evidence="1">
    <location>
        <begin position="340"/>
        <end position="362"/>
    </location>
</feature>
<feature type="transmembrane region" description="Helical" evidence="1">
    <location>
        <begin position="286"/>
        <end position="319"/>
    </location>
</feature>
<proteinExistence type="predicted"/>
<feature type="transmembrane region" description="Helical" evidence="1">
    <location>
        <begin position="95"/>
        <end position="118"/>
    </location>
</feature>
<dbReference type="EMBL" id="UOGC01000091">
    <property type="protein sequence ID" value="VAX19539.1"/>
    <property type="molecule type" value="Genomic_DNA"/>
</dbReference>
<feature type="transmembrane region" description="Helical" evidence="1">
    <location>
        <begin position="6"/>
        <end position="22"/>
    </location>
</feature>
<dbReference type="InterPro" id="IPR038770">
    <property type="entry name" value="Na+/solute_symporter_sf"/>
</dbReference>
<evidence type="ECO:0008006" key="3">
    <source>
        <dbReference type="Google" id="ProtNLM"/>
    </source>
</evidence>
<accession>A0A3B1BNL5</accession>